<dbReference type="InterPro" id="IPR023088">
    <property type="entry name" value="PDEase"/>
</dbReference>
<dbReference type="SMART" id="SM00471">
    <property type="entry name" value="HDc"/>
    <property type="match status" value="1"/>
</dbReference>
<name>A0A9W7EZE3_9STRA</name>
<feature type="binding site" evidence="6">
    <location>
        <position position="1215"/>
    </location>
    <ligand>
        <name>Zn(2+)</name>
        <dbReference type="ChEBI" id="CHEBI:29105"/>
        <label>1</label>
    </ligand>
</feature>
<feature type="binding site" evidence="5">
    <location>
        <position position="1215"/>
    </location>
    <ligand>
        <name>AMP</name>
        <dbReference type="ChEBI" id="CHEBI:456215"/>
    </ligand>
</feature>
<dbReference type="SMART" id="SM00065">
    <property type="entry name" value="GAF"/>
    <property type="match status" value="2"/>
</dbReference>
<comment type="similarity">
    <text evidence="7">Belongs to the cyclic nucleotide phosphodiesterase family.</text>
</comment>
<sequence>MSDEGSSQIMGELTPGPPGNRKLGSQHGSEIRAETPRSRAERLAKQNNATLEAPSSTAPSSLPNLAATPGPGYYRAAADNDNGDEDDHLAEEEDDFMDDSPILSLRRELSMRSSRIFELDNQFLNVHQAAKDEVLGEGSHQDPNHPGEDGVGLGKWEGRKSFFLGAPTTKDKKTEAIRLTMMGGILPPLYRKILKDEPDSSLTHAEIPLAEQRRELLDQLDKIIGEGTFSHINNSSSSQNLAETSQRCLWHMLPSFVNDRNEQRQKRRSNREMSSLKDINEAVIEEVSAQENGSQGRLPAIGDVPSPSSSPSPPRGKGKSASHRRSSIERSTQFSALSTSFSLNFLIFPALEQGKEISAIKSILSHAQIELDCEISQLCIIDPLEKKVNVAFNVGGAASWEGHDFTLVDNIFETTLLTGVGVNYYRNVTSEEDSIGNFPSRVLHSELRLEKKYRNFTSQSVLTIPVLDTNLSIVAILLARNRKGGQPFTYTDELRLASISQTITIVLHQCHIQEHLLATRRNMDTVIEMVMKSSNEIKFSKTVETLKTSAEAMIGGDKGSTPRSKARAVFLVYDKGEEALRVVSNGFEEPRIVKFGEGIVGKVAATKEETIIEDASKDDRFDSARDVFIKDIDVRNMLCVPVMDHQKRIIAVLVVYNKPWSFTSADVDHMRVVGNCAGIVLRKAQMFQDVKDSQRTEQALAKLGKEVYKSDTEGGDLMVLLNKISDLVKDTLGCEKVTMFLIDPIEEELWCAISQDLVGVRIKLGVGIAGSVAKDAKTLNIKDAYGDSRFSKDFDSVTGFKTNSILTVPVINEKGKVLGVLQCINKGALWEGHTDLVTAYFNDKDTSIVGAFNIELAELLMKNASQLQVMKSIADAHSEDYKRRRASSVMKKSMDSKTLEELKRRAEEFKISEEFSDSDFSDIDEGDGDDDQVIILTKDQHDESKLRRHSMLMRHHNLTKGDGFNRYLLSNHSNTRTKSIFMPRLSGSNANLNADLFGFDPNTHTVIKDMESWHCEGIFDASLAELIELCSVIFHKMRLSETYRTEDEVTVNFVKSICGQYRVTNPYHNFLHATSVMHMAYKMVKSASIYPLSQFEILAMLIAAMCHDVDHTGKDNDFEIQCQTELAITYNDHSVLENHHVATCFRISRQSERHNIFANLEKKQYKRARKIIIDCIISTDMKNHFSMVSNIEKSGDLEKDNRETTAMNLILHACDIGSLLSPTPMAEKWTERVVTEFSEQAKACYENGISIPAHMVDLGSRSKQAKLQVDFIDYIVHPIWALLEAKDAENVGPLMGYLKETRNHFDNNSY</sequence>
<evidence type="ECO:0000256" key="4">
    <source>
        <dbReference type="PIRSR" id="PIRSR623088-1"/>
    </source>
</evidence>
<feature type="binding site" evidence="6">
    <location>
        <position position="1072"/>
    </location>
    <ligand>
        <name>Zn(2+)</name>
        <dbReference type="ChEBI" id="CHEBI:29105"/>
        <label>1</label>
    </ligand>
</feature>
<feature type="binding site" evidence="5">
    <location>
        <position position="1268"/>
    </location>
    <ligand>
        <name>AMP</name>
        <dbReference type="ChEBI" id="CHEBI:456215"/>
    </ligand>
</feature>
<feature type="compositionally biased region" description="Basic residues" evidence="8">
    <location>
        <begin position="316"/>
        <end position="325"/>
    </location>
</feature>
<dbReference type="InterPro" id="IPR029016">
    <property type="entry name" value="GAF-like_dom_sf"/>
</dbReference>
<keyword evidence="3 7" id="KW-0378">Hydrolase</keyword>
<dbReference type="SUPFAM" id="SSF109604">
    <property type="entry name" value="HD-domain/PDEase-like"/>
    <property type="match status" value="1"/>
</dbReference>
<feature type="binding site" evidence="6">
    <location>
        <position position="1107"/>
    </location>
    <ligand>
        <name>Zn(2+)</name>
        <dbReference type="ChEBI" id="CHEBI:29105"/>
        <label>1</label>
    </ligand>
</feature>
<dbReference type="Gene3D" id="3.30.450.40">
    <property type="match status" value="3"/>
</dbReference>
<dbReference type="InterPro" id="IPR023174">
    <property type="entry name" value="PDEase_CS"/>
</dbReference>
<reference evidence="11" key="1">
    <citation type="journal article" date="2023" name="Commun. Biol.">
        <title>Genome analysis of Parmales, the sister group of diatoms, reveals the evolutionary specialization of diatoms from phago-mixotrophs to photoautotrophs.</title>
        <authorList>
            <person name="Ban H."/>
            <person name="Sato S."/>
            <person name="Yoshikawa S."/>
            <person name="Yamada K."/>
            <person name="Nakamura Y."/>
            <person name="Ichinomiya M."/>
            <person name="Sato N."/>
            <person name="Blanc-Mathieu R."/>
            <person name="Endo H."/>
            <person name="Kuwata A."/>
            <person name="Ogata H."/>
        </authorList>
    </citation>
    <scope>NUCLEOTIDE SEQUENCE [LARGE SCALE GENOMIC DNA]</scope>
    <source>
        <strain evidence="11">NIES 3701</strain>
    </source>
</reference>
<dbReference type="GO" id="GO:0004114">
    <property type="term" value="F:3',5'-cyclic-nucleotide phosphodiesterase activity"/>
    <property type="evidence" value="ECO:0007669"/>
    <property type="project" value="InterPro"/>
</dbReference>
<dbReference type="Pfam" id="PF01590">
    <property type="entry name" value="GAF"/>
    <property type="match status" value="2"/>
</dbReference>
<evidence type="ECO:0000256" key="7">
    <source>
        <dbReference type="RuleBase" id="RU363067"/>
    </source>
</evidence>
<feature type="binding site" evidence="5">
    <location>
        <begin position="1068"/>
        <end position="1072"/>
    </location>
    <ligand>
        <name>AMP</name>
        <dbReference type="ChEBI" id="CHEBI:456215"/>
    </ligand>
</feature>
<feature type="compositionally biased region" description="Acidic residues" evidence="8">
    <location>
        <begin position="81"/>
        <end position="95"/>
    </location>
</feature>
<feature type="region of interest" description="Disordered" evidence="8">
    <location>
        <begin position="1"/>
        <end position="95"/>
    </location>
</feature>
<dbReference type="InterPro" id="IPR003607">
    <property type="entry name" value="HD/PDEase_dom"/>
</dbReference>
<evidence type="ECO:0000256" key="6">
    <source>
        <dbReference type="PIRSR" id="PIRSR623088-3"/>
    </source>
</evidence>
<accession>A0A9W7EZE3</accession>
<dbReference type="Proteomes" id="UP001165085">
    <property type="component" value="Unassembled WGS sequence"/>
</dbReference>
<dbReference type="PROSITE" id="PS00126">
    <property type="entry name" value="PDEASE_I_1"/>
    <property type="match status" value="1"/>
</dbReference>
<dbReference type="SUPFAM" id="SSF55781">
    <property type="entry name" value="GAF domain-like"/>
    <property type="match status" value="3"/>
</dbReference>
<dbReference type="EC" id="3.1.4.-" evidence="7"/>
<keyword evidence="11" id="KW-1185">Reference proteome</keyword>
<dbReference type="PANTHER" id="PTHR11347">
    <property type="entry name" value="CYCLIC NUCLEOTIDE PHOSPHODIESTERASE"/>
    <property type="match status" value="1"/>
</dbReference>
<protein>
    <recommendedName>
        <fullName evidence="7">Phosphodiesterase</fullName>
        <ecNumber evidence="7">3.1.4.-</ecNumber>
    </recommendedName>
</protein>
<evidence type="ECO:0000313" key="11">
    <source>
        <dbReference type="Proteomes" id="UP001165085"/>
    </source>
</evidence>
<feature type="compositionally biased region" description="Basic and acidic residues" evidence="8">
    <location>
        <begin position="29"/>
        <end position="44"/>
    </location>
</feature>
<feature type="domain" description="PDEase" evidence="9">
    <location>
        <begin position="973"/>
        <end position="1310"/>
    </location>
</feature>
<evidence type="ECO:0000256" key="3">
    <source>
        <dbReference type="ARBA" id="ARBA00022801"/>
    </source>
</evidence>
<dbReference type="OrthoDB" id="189220at2759"/>
<dbReference type="EMBL" id="BRXY01000456">
    <property type="protein sequence ID" value="GMH96002.1"/>
    <property type="molecule type" value="Genomic_DNA"/>
</dbReference>
<gene>
    <name evidence="10" type="ORF">TrST_g6082</name>
</gene>
<evidence type="ECO:0000256" key="1">
    <source>
        <dbReference type="ARBA" id="ARBA00022535"/>
    </source>
</evidence>
<dbReference type="PRINTS" id="PR00387">
    <property type="entry name" value="PDIESTERASE1"/>
</dbReference>
<dbReference type="Gene3D" id="1.10.1300.10">
    <property type="entry name" value="3'5'-cyclic nucleotide phosphodiesterase, catalytic domain"/>
    <property type="match status" value="1"/>
</dbReference>
<keyword evidence="1" id="KW-0140">cGMP</keyword>
<feature type="binding site" evidence="5">
    <location>
        <position position="1108"/>
    </location>
    <ligand>
        <name>AMP</name>
        <dbReference type="ChEBI" id="CHEBI:456215"/>
    </ligand>
</feature>
<dbReference type="PROSITE" id="PS51845">
    <property type="entry name" value="PDEASE_I_2"/>
    <property type="match status" value="1"/>
</dbReference>
<feature type="binding site" evidence="6">
    <location>
        <position position="1108"/>
    </location>
    <ligand>
        <name>Zn(2+)</name>
        <dbReference type="ChEBI" id="CHEBI:29105"/>
        <label>1</label>
    </ligand>
</feature>
<feature type="compositionally biased region" description="Polar residues" evidence="8">
    <location>
        <begin position="45"/>
        <end position="63"/>
    </location>
</feature>
<dbReference type="InterPro" id="IPR002073">
    <property type="entry name" value="PDEase_catalytic_dom"/>
</dbReference>
<dbReference type="Pfam" id="PF00233">
    <property type="entry name" value="PDEase_I"/>
    <property type="match status" value="1"/>
</dbReference>
<evidence type="ECO:0000313" key="10">
    <source>
        <dbReference type="EMBL" id="GMH96002.1"/>
    </source>
</evidence>
<feature type="region of interest" description="Disordered" evidence="8">
    <location>
        <begin position="289"/>
        <end position="329"/>
    </location>
</feature>
<dbReference type="InterPro" id="IPR003018">
    <property type="entry name" value="GAF"/>
</dbReference>
<comment type="cofactor">
    <cofactor evidence="7">
        <name>a divalent metal cation</name>
        <dbReference type="ChEBI" id="CHEBI:60240"/>
    </cofactor>
    <text evidence="7">Binds 2 divalent metal cations per subunit. Site 1 may preferentially bind zinc ions, while site 2 has a preference for magnesium and/or manganese ions.</text>
</comment>
<feature type="binding site" evidence="6">
    <location>
        <position position="1108"/>
    </location>
    <ligand>
        <name>Zn(2+)</name>
        <dbReference type="ChEBI" id="CHEBI:29105"/>
        <label>2</label>
    </ligand>
</feature>
<dbReference type="GO" id="GO:0046872">
    <property type="term" value="F:metal ion binding"/>
    <property type="evidence" value="ECO:0007669"/>
    <property type="project" value="UniProtKB-KW"/>
</dbReference>
<dbReference type="GO" id="GO:0007165">
    <property type="term" value="P:signal transduction"/>
    <property type="evidence" value="ECO:0007669"/>
    <property type="project" value="InterPro"/>
</dbReference>
<evidence type="ECO:0000256" key="8">
    <source>
        <dbReference type="SAM" id="MobiDB-lite"/>
    </source>
</evidence>
<feature type="active site" description="Proton donor" evidence="4">
    <location>
        <position position="1068"/>
    </location>
</feature>
<keyword evidence="2 6" id="KW-0479">Metal-binding</keyword>
<comment type="caution">
    <text evidence="10">The sequence shown here is derived from an EMBL/GenBank/DDBJ whole genome shotgun (WGS) entry which is preliminary data.</text>
</comment>
<dbReference type="InterPro" id="IPR036971">
    <property type="entry name" value="PDEase_catalytic_dom_sf"/>
</dbReference>
<proteinExistence type="inferred from homology"/>
<evidence type="ECO:0000256" key="2">
    <source>
        <dbReference type="ARBA" id="ARBA00022723"/>
    </source>
</evidence>
<evidence type="ECO:0000256" key="5">
    <source>
        <dbReference type="PIRSR" id="PIRSR623088-2"/>
    </source>
</evidence>
<evidence type="ECO:0000259" key="9">
    <source>
        <dbReference type="PROSITE" id="PS51845"/>
    </source>
</evidence>
<dbReference type="CDD" id="cd00077">
    <property type="entry name" value="HDc"/>
    <property type="match status" value="1"/>
</dbReference>
<organism evidence="10 11">
    <name type="scientific">Triparma strigata</name>
    <dbReference type="NCBI Taxonomy" id="1606541"/>
    <lineage>
        <taxon>Eukaryota</taxon>
        <taxon>Sar</taxon>
        <taxon>Stramenopiles</taxon>
        <taxon>Ochrophyta</taxon>
        <taxon>Bolidophyceae</taxon>
        <taxon>Parmales</taxon>
        <taxon>Triparmaceae</taxon>
        <taxon>Triparma</taxon>
    </lineage>
</organism>